<organism evidence="3">
    <name type="scientific">Siphoviridae sp. ctXPH7</name>
    <dbReference type="NCBI Taxonomy" id="2826367"/>
    <lineage>
        <taxon>Viruses</taxon>
        <taxon>Duplodnaviria</taxon>
        <taxon>Heunggongvirae</taxon>
        <taxon>Uroviricota</taxon>
        <taxon>Caudoviricetes</taxon>
    </lineage>
</organism>
<dbReference type="SUPFAM" id="SSF158499">
    <property type="entry name" value="DnaD domain-like"/>
    <property type="match status" value="1"/>
</dbReference>
<dbReference type="InterPro" id="IPR053162">
    <property type="entry name" value="DnaD"/>
</dbReference>
<evidence type="ECO:0000313" key="3">
    <source>
        <dbReference type="EMBL" id="DAD74882.1"/>
    </source>
</evidence>
<name>A0A8S5LY73_9CAUD</name>
<dbReference type="Pfam" id="PF07261">
    <property type="entry name" value="DnaB_2"/>
    <property type="match status" value="1"/>
</dbReference>
<accession>A0A8S5LY73</accession>
<dbReference type="InterPro" id="IPR034829">
    <property type="entry name" value="DnaD-like_sf"/>
</dbReference>
<dbReference type="EMBL" id="BK014767">
    <property type="protein sequence ID" value="DAD74882.1"/>
    <property type="molecule type" value="Genomic_DNA"/>
</dbReference>
<dbReference type="Gene3D" id="1.10.10.630">
    <property type="entry name" value="DnaD domain-like"/>
    <property type="match status" value="1"/>
</dbReference>
<feature type="domain" description="DnaB/C C-terminal" evidence="2">
    <location>
        <begin position="181"/>
        <end position="244"/>
    </location>
</feature>
<reference evidence="3" key="1">
    <citation type="journal article" date="2021" name="Proc. Natl. Acad. Sci. U.S.A.">
        <title>A Catalog of Tens of Thousands of Viruses from Human Metagenomes Reveals Hidden Associations with Chronic Diseases.</title>
        <authorList>
            <person name="Tisza M.J."/>
            <person name="Buck C.B."/>
        </authorList>
    </citation>
    <scope>NUCLEOTIDE SEQUENCE</scope>
    <source>
        <strain evidence="3">CtXPH7</strain>
    </source>
</reference>
<proteinExistence type="predicted"/>
<evidence type="ECO:0000259" key="2">
    <source>
        <dbReference type="Pfam" id="PF07261"/>
    </source>
</evidence>
<feature type="region of interest" description="Disordered" evidence="1">
    <location>
        <begin position="247"/>
        <end position="271"/>
    </location>
</feature>
<dbReference type="PANTHER" id="PTHR37293">
    <property type="entry name" value="PHAGE REPLICATION PROTEIN-RELATED"/>
    <property type="match status" value="1"/>
</dbReference>
<dbReference type="InterPro" id="IPR006343">
    <property type="entry name" value="DnaB/C_C"/>
</dbReference>
<evidence type="ECO:0000256" key="1">
    <source>
        <dbReference type="SAM" id="MobiDB-lite"/>
    </source>
</evidence>
<dbReference type="PANTHER" id="PTHR37293:SF5">
    <property type="entry name" value="DNA REPLICATION PROTEIN"/>
    <property type="match status" value="1"/>
</dbReference>
<protein>
    <submittedName>
        <fullName evidence="3">Replication initiation and membrane attachment</fullName>
    </submittedName>
</protein>
<dbReference type="NCBIfam" id="TIGR01446">
    <property type="entry name" value="DnaD_dom"/>
    <property type="match status" value="1"/>
</dbReference>
<sequence length="285" mass="32855">MAIFRCVSPNFWSDPKVDDDFTPEDKYFYLYLLTNPHTTLSGCYELGKRQASRELGYNEETVDRLIYRMETVHNVIRYDKATKEILLLNWHKYNWSKSPKCLKGVEYSLQNIKSDAFRKYCADTLSIQYRYSIDTTVSVTATVTEPITETVIYPNRDSLNNSEEKTSAVDADLTQIVQRYEEVAGSFPRSALEKLQNWRKTFGTDMILLAIDRAAEANKRSWAYINGILASWQREGVRTVVDVAANDESRQQARPGRSPRQPAESVDDQLTRVLANMDRKRGFEG</sequence>